<accession>A0A7W6P810</accession>
<organism evidence="1 2">
    <name type="scientific">Martelella radicis</name>
    <dbReference type="NCBI Taxonomy" id="1397476"/>
    <lineage>
        <taxon>Bacteria</taxon>
        <taxon>Pseudomonadati</taxon>
        <taxon>Pseudomonadota</taxon>
        <taxon>Alphaproteobacteria</taxon>
        <taxon>Hyphomicrobiales</taxon>
        <taxon>Aurantimonadaceae</taxon>
        <taxon>Martelella</taxon>
    </lineage>
</organism>
<keyword evidence="2" id="KW-1185">Reference proteome</keyword>
<dbReference type="Proteomes" id="UP000530571">
    <property type="component" value="Unassembled WGS sequence"/>
</dbReference>
<dbReference type="RefSeq" id="WP_183481116.1">
    <property type="nucleotide sequence ID" value="NZ_JACIDZ010000001.1"/>
</dbReference>
<reference evidence="1 2" key="1">
    <citation type="submission" date="2020-08" db="EMBL/GenBank/DDBJ databases">
        <title>Genomic Encyclopedia of Type Strains, Phase IV (KMG-IV): sequencing the most valuable type-strain genomes for metagenomic binning, comparative biology and taxonomic classification.</title>
        <authorList>
            <person name="Goeker M."/>
        </authorList>
    </citation>
    <scope>NUCLEOTIDE SEQUENCE [LARGE SCALE GENOMIC DNA]</scope>
    <source>
        <strain evidence="1 2">DSM 28101</strain>
    </source>
</reference>
<protein>
    <submittedName>
        <fullName evidence="1">Uncharacterized protein</fullName>
    </submittedName>
</protein>
<name>A0A7W6P810_9HYPH</name>
<evidence type="ECO:0000313" key="2">
    <source>
        <dbReference type="Proteomes" id="UP000530571"/>
    </source>
</evidence>
<evidence type="ECO:0000313" key="1">
    <source>
        <dbReference type="EMBL" id="MBB4120220.1"/>
    </source>
</evidence>
<proteinExistence type="predicted"/>
<dbReference type="AlphaFoldDB" id="A0A7W6P810"/>
<gene>
    <name evidence="1" type="ORF">GGR30_000115</name>
</gene>
<dbReference type="EMBL" id="JACIDZ010000001">
    <property type="protein sequence ID" value="MBB4120220.1"/>
    <property type="molecule type" value="Genomic_DNA"/>
</dbReference>
<sequence>MLKRDPEDIMNQVDLAAEEIDQGHRNSAIGALAPVDATIERLASLLAAARAVNRVTPLD</sequence>
<comment type="caution">
    <text evidence="1">The sequence shown here is derived from an EMBL/GenBank/DDBJ whole genome shotgun (WGS) entry which is preliminary data.</text>
</comment>